<evidence type="ECO:0000256" key="1">
    <source>
        <dbReference type="SAM" id="MobiDB-lite"/>
    </source>
</evidence>
<proteinExistence type="predicted"/>
<reference evidence="2 3" key="1">
    <citation type="journal article" date="2023" name="Genes (Basel)">
        <title>Chromosome-Level Genome Assembly and Circadian Gene Repertoire of the Patagonia Blennie Eleginops maclovinus-The Closest Ancestral Proxy of Antarctic Cryonotothenioids.</title>
        <authorList>
            <person name="Cheng C.C."/>
            <person name="Rivera-Colon A.G."/>
            <person name="Minhas B.F."/>
            <person name="Wilson L."/>
            <person name="Rayamajhi N."/>
            <person name="Vargas-Chacoff L."/>
            <person name="Catchen J.M."/>
        </authorList>
    </citation>
    <scope>NUCLEOTIDE SEQUENCE [LARGE SCALE GENOMIC DNA]</scope>
    <source>
        <strain evidence="2">JMC-PN-2008</strain>
    </source>
</reference>
<accession>A0AAN7WUW2</accession>
<dbReference type="EMBL" id="JAUZQC010000024">
    <property type="protein sequence ID" value="KAK5848769.1"/>
    <property type="molecule type" value="Genomic_DNA"/>
</dbReference>
<feature type="compositionally biased region" description="Polar residues" evidence="1">
    <location>
        <begin position="43"/>
        <end position="59"/>
    </location>
</feature>
<feature type="region of interest" description="Disordered" evidence="1">
    <location>
        <begin position="20"/>
        <end position="146"/>
    </location>
</feature>
<evidence type="ECO:0000313" key="2">
    <source>
        <dbReference type="EMBL" id="KAK5848769.1"/>
    </source>
</evidence>
<dbReference type="AlphaFoldDB" id="A0AAN7WUW2"/>
<keyword evidence="3" id="KW-1185">Reference proteome</keyword>
<feature type="compositionally biased region" description="Polar residues" evidence="1">
    <location>
        <begin position="93"/>
        <end position="124"/>
    </location>
</feature>
<comment type="caution">
    <text evidence="2">The sequence shown here is derived from an EMBL/GenBank/DDBJ whole genome shotgun (WGS) entry which is preliminary data.</text>
</comment>
<organism evidence="2 3">
    <name type="scientific">Eleginops maclovinus</name>
    <name type="common">Patagonian blennie</name>
    <name type="synonym">Eleginus maclovinus</name>
    <dbReference type="NCBI Taxonomy" id="56733"/>
    <lineage>
        <taxon>Eukaryota</taxon>
        <taxon>Metazoa</taxon>
        <taxon>Chordata</taxon>
        <taxon>Craniata</taxon>
        <taxon>Vertebrata</taxon>
        <taxon>Euteleostomi</taxon>
        <taxon>Actinopterygii</taxon>
        <taxon>Neopterygii</taxon>
        <taxon>Teleostei</taxon>
        <taxon>Neoteleostei</taxon>
        <taxon>Acanthomorphata</taxon>
        <taxon>Eupercaria</taxon>
        <taxon>Perciformes</taxon>
        <taxon>Notothenioidei</taxon>
        <taxon>Eleginopidae</taxon>
        <taxon>Eleginops</taxon>
    </lineage>
</organism>
<protein>
    <submittedName>
        <fullName evidence="2">Uncharacterized protein</fullName>
    </submittedName>
</protein>
<reference evidence="2 3" key="2">
    <citation type="journal article" date="2023" name="Mol. Biol. Evol.">
        <title>Genomics of Secondarily Temperate Adaptation in the Only Non-Antarctic Icefish.</title>
        <authorList>
            <person name="Rivera-Colon A.G."/>
            <person name="Rayamajhi N."/>
            <person name="Minhas B.F."/>
            <person name="Madrigal G."/>
            <person name="Bilyk K.T."/>
            <person name="Yoon V."/>
            <person name="Hune M."/>
            <person name="Gregory S."/>
            <person name="Cheng C.H.C."/>
            <person name="Catchen J.M."/>
        </authorList>
    </citation>
    <scope>NUCLEOTIDE SEQUENCE [LARGE SCALE GENOMIC DNA]</scope>
    <source>
        <strain evidence="2">JMC-PN-2008</strain>
    </source>
</reference>
<sequence length="168" mass="17765">MSKRQLNLLSFFKKKEEVIDTSKRVRKASTSSDEGSCSGHVDGQNQEEVSAATASQLANRQLAKPGQEAGTVSAAGQVHRQPEQEPATVGQVDHQQQPVGTLASTSPVQQLEQASGTATSGLQQEESVGEESVEECGTSSDRSGMGCTTAWTEAQLKQSEADLLSLAF</sequence>
<gene>
    <name evidence="2" type="ORF">PBY51_008462</name>
</gene>
<dbReference type="Proteomes" id="UP001346869">
    <property type="component" value="Unassembled WGS sequence"/>
</dbReference>
<name>A0AAN7WUW2_ELEMC</name>
<evidence type="ECO:0000313" key="3">
    <source>
        <dbReference type="Proteomes" id="UP001346869"/>
    </source>
</evidence>